<feature type="region of interest" description="Disordered" evidence="1">
    <location>
        <begin position="134"/>
        <end position="155"/>
    </location>
</feature>
<dbReference type="AlphaFoldDB" id="A0A0N0DZC0"/>
<feature type="compositionally biased region" description="Basic and acidic residues" evidence="1">
    <location>
        <begin position="142"/>
        <end position="155"/>
    </location>
</feature>
<name>A0A0N0DZC0_LEPPY</name>
<sequence>MCLLDAEAKTVLRCPTAAEELAGNATVSGTCNFYRSLCPAHSCQSDYVLDANTMRCSCNAATCLTAIDSTTAAPTKTPAGAGDSATNKPVDNTVHTPGVSNAAAAGIATATFAVGALIAVAVTMNVVALLRRRRSPTSETKYSAEGRPVRDCDMG</sequence>
<evidence type="ECO:0000313" key="4">
    <source>
        <dbReference type="Proteomes" id="UP000037923"/>
    </source>
</evidence>
<organism evidence="3 4">
    <name type="scientific">Leptomonas pyrrhocoris</name>
    <name type="common">Firebug parasite</name>
    <dbReference type="NCBI Taxonomy" id="157538"/>
    <lineage>
        <taxon>Eukaryota</taxon>
        <taxon>Discoba</taxon>
        <taxon>Euglenozoa</taxon>
        <taxon>Kinetoplastea</taxon>
        <taxon>Metakinetoplastina</taxon>
        <taxon>Trypanosomatida</taxon>
        <taxon>Trypanosomatidae</taxon>
        <taxon>Leishmaniinae</taxon>
        <taxon>Leptomonas</taxon>
    </lineage>
</organism>
<keyword evidence="2" id="KW-0812">Transmembrane</keyword>
<protein>
    <submittedName>
        <fullName evidence="3">Putative membrane-bound acid phosphatase</fullName>
    </submittedName>
</protein>
<comment type="caution">
    <text evidence="3">The sequence shown here is derived from an EMBL/GenBank/DDBJ whole genome shotgun (WGS) entry which is preliminary data.</text>
</comment>
<dbReference type="Proteomes" id="UP000037923">
    <property type="component" value="Unassembled WGS sequence"/>
</dbReference>
<keyword evidence="2" id="KW-0472">Membrane</keyword>
<evidence type="ECO:0000256" key="1">
    <source>
        <dbReference type="SAM" id="MobiDB-lite"/>
    </source>
</evidence>
<feature type="transmembrane region" description="Helical" evidence="2">
    <location>
        <begin position="102"/>
        <end position="130"/>
    </location>
</feature>
<evidence type="ECO:0000313" key="3">
    <source>
        <dbReference type="EMBL" id="KPA85128.1"/>
    </source>
</evidence>
<dbReference type="EMBL" id="LGTL01000002">
    <property type="protein sequence ID" value="KPA85128.1"/>
    <property type="molecule type" value="Genomic_DNA"/>
</dbReference>
<proteinExistence type="predicted"/>
<dbReference type="GeneID" id="26901809"/>
<reference evidence="3 4" key="1">
    <citation type="submission" date="2015-07" db="EMBL/GenBank/DDBJ databases">
        <title>High-quality genome of monoxenous trypanosomatid Leptomonas pyrrhocoris.</title>
        <authorList>
            <person name="Flegontov P."/>
            <person name="Butenko A."/>
            <person name="Firsov S."/>
            <person name="Vlcek C."/>
            <person name="Logacheva M.D."/>
            <person name="Field M."/>
            <person name="Filatov D."/>
            <person name="Flegontova O."/>
            <person name="Gerasimov E."/>
            <person name="Jackson A.P."/>
            <person name="Kelly S."/>
            <person name="Opperdoes F."/>
            <person name="O'Reilly A."/>
            <person name="Votypka J."/>
            <person name="Yurchenko V."/>
            <person name="Lukes J."/>
        </authorList>
    </citation>
    <scope>NUCLEOTIDE SEQUENCE [LARGE SCALE GENOMIC DNA]</scope>
    <source>
        <strain evidence="3">H10</strain>
    </source>
</reference>
<dbReference type="VEuPathDB" id="TriTrypDB:LpyrH10_02_4880"/>
<dbReference type="RefSeq" id="XP_015663567.1">
    <property type="nucleotide sequence ID" value="XM_015798047.1"/>
</dbReference>
<accession>A0A0N0DZC0</accession>
<keyword evidence="2" id="KW-1133">Transmembrane helix</keyword>
<keyword evidence="4" id="KW-1185">Reference proteome</keyword>
<gene>
    <name evidence="3" type="ORF">ABB37_01514</name>
</gene>
<evidence type="ECO:0000256" key="2">
    <source>
        <dbReference type="SAM" id="Phobius"/>
    </source>
</evidence>